<evidence type="ECO:0000259" key="1">
    <source>
        <dbReference type="Pfam" id="PF01575"/>
    </source>
</evidence>
<dbReference type="SUPFAM" id="SSF54637">
    <property type="entry name" value="Thioesterase/thiol ester dehydrase-isomerase"/>
    <property type="match status" value="1"/>
</dbReference>
<dbReference type="PANTHER" id="PTHR43841">
    <property type="entry name" value="3-HYDROXYACYL-THIOESTER DEHYDRATASE HTDX-RELATED"/>
    <property type="match status" value="1"/>
</dbReference>
<dbReference type="InterPro" id="IPR002539">
    <property type="entry name" value="MaoC-like_dom"/>
</dbReference>
<dbReference type="EMBL" id="CP077074">
    <property type="protein sequence ID" value="QXH43656.1"/>
    <property type="molecule type" value="Genomic_DNA"/>
</dbReference>
<evidence type="ECO:0000313" key="2">
    <source>
        <dbReference type="EMBL" id="QXH43656.1"/>
    </source>
</evidence>
<name>A0ABX8MWN8_9PSED</name>
<keyword evidence="3" id="KW-1185">Reference proteome</keyword>
<proteinExistence type="predicted"/>
<dbReference type="InterPro" id="IPR003965">
    <property type="entry name" value="Fatty_acid_synthase"/>
</dbReference>
<sequence length="173" mass="18853">MDFAFANSVIGKRLVASFDLVTSIDDLLGPLWEARSRFLCRGIKLAGEPPGLSLPSHQGLLETDHWTAEHDIGRLYAKVSGNYNPIHLSAWSTRLFGFPQAIAHGLWSEARTLAALQEHLPTANLEITVRFIKPVLLPSPLRLLASAAGSSGELQLLGKGELQHMQGGWQPIA</sequence>
<dbReference type="Proteomes" id="UP000693952">
    <property type="component" value="Chromosome"/>
</dbReference>
<evidence type="ECO:0000313" key="3">
    <source>
        <dbReference type="Proteomes" id="UP000693952"/>
    </source>
</evidence>
<dbReference type="Gene3D" id="3.10.129.10">
    <property type="entry name" value="Hotdog Thioesterase"/>
    <property type="match status" value="1"/>
</dbReference>
<dbReference type="Pfam" id="PF01575">
    <property type="entry name" value="MaoC_dehydratas"/>
    <property type="match status" value="1"/>
</dbReference>
<gene>
    <name evidence="2" type="ORF">KSS89_04400</name>
</gene>
<accession>A0ABX8MWN8</accession>
<dbReference type="InterPro" id="IPR029069">
    <property type="entry name" value="HotDog_dom_sf"/>
</dbReference>
<reference evidence="2" key="1">
    <citation type="submission" date="2021-06" db="EMBL/GenBank/DDBJ databases">
        <title>Updating the genus Pseudomonas: Description of 43 new species and partition of the Pseudomonas putida group.</title>
        <authorList>
            <person name="Girard L."/>
            <person name="Lood C."/>
            <person name="Vandamme P."/>
            <person name="Rokni-Zadeh H."/>
            <person name="van Noort V."/>
            <person name="Hofte M."/>
            <person name="Lavigne R."/>
            <person name="De Mot R."/>
        </authorList>
    </citation>
    <scope>NUCLEOTIDE SEQUENCE</scope>
    <source>
        <strain evidence="2">CMR12a</strain>
    </source>
</reference>
<dbReference type="PRINTS" id="PR01483">
    <property type="entry name" value="FASYNTHASE"/>
</dbReference>
<dbReference type="PANTHER" id="PTHR43841:SF1">
    <property type="entry name" value="3-HYDROXYACYL-THIOESTER DEHYDRATASE X"/>
    <property type="match status" value="1"/>
</dbReference>
<feature type="domain" description="MaoC-like" evidence="1">
    <location>
        <begin position="74"/>
        <end position="147"/>
    </location>
</feature>
<protein>
    <recommendedName>
        <fullName evidence="1">MaoC-like domain-containing protein</fullName>
    </recommendedName>
</protein>
<organism evidence="2 3">
    <name type="scientific">Pseudomonas sessilinigenes</name>
    <dbReference type="NCBI Taxonomy" id="658629"/>
    <lineage>
        <taxon>Bacteria</taxon>
        <taxon>Pseudomonadati</taxon>
        <taxon>Pseudomonadota</taxon>
        <taxon>Gammaproteobacteria</taxon>
        <taxon>Pseudomonadales</taxon>
        <taxon>Pseudomonadaceae</taxon>
        <taxon>Pseudomonas</taxon>
    </lineage>
</organism>